<dbReference type="AlphaFoldDB" id="A0A2J7ZHC3"/>
<dbReference type="Proteomes" id="UP000236333">
    <property type="component" value="Unassembled WGS sequence"/>
</dbReference>
<proteinExistence type="predicted"/>
<organism evidence="1 2">
    <name type="scientific">Tetrabaena socialis</name>
    <dbReference type="NCBI Taxonomy" id="47790"/>
    <lineage>
        <taxon>Eukaryota</taxon>
        <taxon>Viridiplantae</taxon>
        <taxon>Chlorophyta</taxon>
        <taxon>core chlorophytes</taxon>
        <taxon>Chlorophyceae</taxon>
        <taxon>CS clade</taxon>
        <taxon>Chlamydomonadales</taxon>
        <taxon>Tetrabaenaceae</taxon>
        <taxon>Tetrabaena</taxon>
    </lineage>
</organism>
<keyword evidence="2" id="KW-1185">Reference proteome</keyword>
<name>A0A2J7ZHC3_9CHLO</name>
<evidence type="ECO:0000313" key="2">
    <source>
        <dbReference type="Proteomes" id="UP000236333"/>
    </source>
</evidence>
<dbReference type="EMBL" id="PGGS01002338">
    <property type="protein sequence ID" value="PNG99675.1"/>
    <property type="molecule type" value="Genomic_DNA"/>
</dbReference>
<evidence type="ECO:0000313" key="1">
    <source>
        <dbReference type="EMBL" id="PNG99675.1"/>
    </source>
</evidence>
<protein>
    <submittedName>
        <fullName evidence="1">Uncharacterized protein</fullName>
    </submittedName>
</protein>
<comment type="caution">
    <text evidence="1">The sequence shown here is derived from an EMBL/GenBank/DDBJ whole genome shotgun (WGS) entry which is preliminary data.</text>
</comment>
<gene>
    <name evidence="1" type="ORF">TSOC_014540</name>
</gene>
<accession>A0A2J7ZHC3</accession>
<reference evidence="1 2" key="1">
    <citation type="journal article" date="2017" name="Mol. Biol. Evol.">
        <title>The 4-celled Tetrabaena socialis nuclear genome reveals the essential components for genetic control of cell number at the origin of multicellularity in the volvocine lineage.</title>
        <authorList>
            <person name="Featherston J."/>
            <person name="Arakaki Y."/>
            <person name="Hanschen E.R."/>
            <person name="Ferris P.J."/>
            <person name="Michod R.E."/>
            <person name="Olson B.J.S.C."/>
            <person name="Nozaki H."/>
            <person name="Durand P.M."/>
        </authorList>
    </citation>
    <scope>NUCLEOTIDE SEQUENCE [LARGE SCALE GENOMIC DNA]</scope>
    <source>
        <strain evidence="1 2">NIES-571</strain>
    </source>
</reference>
<sequence length="99" mass="10813">MNGLDIAGLMAELDGPHRIAARAEVLRRLTAGTNPSAEELLREAVDLLRVRNRHLNARKEHTFGAPGQRPPGWTEMAEAAWNLLAVWLGVQQVNAAQGV</sequence>